<feature type="domain" description="Nudix hydrolase" evidence="5">
    <location>
        <begin position="33"/>
        <end position="168"/>
    </location>
</feature>
<dbReference type="PANTHER" id="PTHR42904:SF12">
    <property type="entry name" value="ADP-RIBOSE PYROPHOSPHATASE-RELATED"/>
    <property type="match status" value="1"/>
</dbReference>
<dbReference type="EMBL" id="JPLY01000001">
    <property type="protein sequence ID" value="KFC23467.1"/>
    <property type="molecule type" value="Genomic_DNA"/>
</dbReference>
<keyword evidence="7" id="KW-1185">Reference proteome</keyword>
<dbReference type="GO" id="GO:0046872">
    <property type="term" value="F:metal ion binding"/>
    <property type="evidence" value="ECO:0007669"/>
    <property type="project" value="UniProtKB-KW"/>
</dbReference>
<gene>
    <name evidence="6" type="ORF">IO89_02455</name>
</gene>
<dbReference type="GO" id="GO:0005829">
    <property type="term" value="C:cytosol"/>
    <property type="evidence" value="ECO:0007669"/>
    <property type="project" value="TreeGrafter"/>
</dbReference>
<keyword evidence="3 6" id="KW-0378">Hydrolase</keyword>
<comment type="caution">
    <text evidence="6">The sequence shown here is derived from an EMBL/GenBank/DDBJ whole genome shotgun (WGS) entry which is preliminary data.</text>
</comment>
<dbReference type="RefSeq" id="WP_034973302.1">
    <property type="nucleotide sequence ID" value="NZ_FOFI01000002.1"/>
</dbReference>
<dbReference type="GO" id="GO:0019677">
    <property type="term" value="P:NAD+ catabolic process"/>
    <property type="evidence" value="ECO:0007669"/>
    <property type="project" value="TreeGrafter"/>
</dbReference>
<evidence type="ECO:0000313" key="7">
    <source>
        <dbReference type="Proteomes" id="UP000028623"/>
    </source>
</evidence>
<proteinExistence type="predicted"/>
<dbReference type="InterPro" id="IPR000086">
    <property type="entry name" value="NUDIX_hydrolase_dom"/>
</dbReference>
<accession>A0A085BLX2</accession>
<keyword evidence="4" id="KW-0460">Magnesium</keyword>
<reference evidence="6 7" key="1">
    <citation type="submission" date="2014-07" db="EMBL/GenBank/DDBJ databases">
        <title>Epilithonimonas lactis LMG 22401 Genome.</title>
        <authorList>
            <person name="Pipes S.E."/>
            <person name="Stropko S.J."/>
        </authorList>
    </citation>
    <scope>NUCLEOTIDE SEQUENCE [LARGE SCALE GENOMIC DNA]</scope>
    <source>
        <strain evidence="6 7">LMG 24401</strain>
    </source>
</reference>
<dbReference type="PROSITE" id="PS51462">
    <property type="entry name" value="NUDIX"/>
    <property type="match status" value="1"/>
</dbReference>
<keyword evidence="2" id="KW-0479">Metal-binding</keyword>
<dbReference type="PANTHER" id="PTHR42904">
    <property type="entry name" value="NUDIX HYDROLASE, NUDC SUBFAMILY"/>
    <property type="match status" value="1"/>
</dbReference>
<dbReference type="Gene3D" id="3.90.79.10">
    <property type="entry name" value="Nucleoside Triphosphate Pyrophosphohydrolase"/>
    <property type="match status" value="1"/>
</dbReference>
<dbReference type="eggNOG" id="COG2816">
    <property type="taxonomic scope" value="Bacteria"/>
</dbReference>
<evidence type="ECO:0000259" key="5">
    <source>
        <dbReference type="PROSITE" id="PS51462"/>
    </source>
</evidence>
<protein>
    <submittedName>
        <fullName evidence="6">NUDIX hydrolase</fullName>
    </submittedName>
</protein>
<dbReference type="InterPro" id="IPR015797">
    <property type="entry name" value="NUDIX_hydrolase-like_dom_sf"/>
</dbReference>
<dbReference type="GO" id="GO:0035529">
    <property type="term" value="F:NADH pyrophosphatase activity"/>
    <property type="evidence" value="ECO:0007669"/>
    <property type="project" value="TreeGrafter"/>
</dbReference>
<comment type="cofactor">
    <cofactor evidence="1">
        <name>Mg(2+)</name>
        <dbReference type="ChEBI" id="CHEBI:18420"/>
    </cofactor>
</comment>
<evidence type="ECO:0000256" key="2">
    <source>
        <dbReference type="ARBA" id="ARBA00022723"/>
    </source>
</evidence>
<name>A0A085BLX2_9FLAO</name>
<dbReference type="OrthoDB" id="9786141at2"/>
<dbReference type="InterPro" id="IPR050241">
    <property type="entry name" value="NAD-cap_RNA_hydrolase_NudC"/>
</dbReference>
<organism evidence="6 7">
    <name type="scientific">Epilithonimonas lactis</name>
    <dbReference type="NCBI Taxonomy" id="421072"/>
    <lineage>
        <taxon>Bacteria</taxon>
        <taxon>Pseudomonadati</taxon>
        <taxon>Bacteroidota</taxon>
        <taxon>Flavobacteriia</taxon>
        <taxon>Flavobacteriales</taxon>
        <taxon>Weeksellaceae</taxon>
        <taxon>Chryseobacterium group</taxon>
        <taxon>Epilithonimonas</taxon>
    </lineage>
</organism>
<dbReference type="Pfam" id="PF00293">
    <property type="entry name" value="NUDIX"/>
    <property type="match status" value="1"/>
</dbReference>
<dbReference type="GO" id="GO:0006742">
    <property type="term" value="P:NADP+ catabolic process"/>
    <property type="evidence" value="ECO:0007669"/>
    <property type="project" value="TreeGrafter"/>
</dbReference>
<dbReference type="Proteomes" id="UP000028623">
    <property type="component" value="Unassembled WGS sequence"/>
</dbReference>
<evidence type="ECO:0000256" key="1">
    <source>
        <dbReference type="ARBA" id="ARBA00001946"/>
    </source>
</evidence>
<evidence type="ECO:0000256" key="4">
    <source>
        <dbReference type="ARBA" id="ARBA00022842"/>
    </source>
</evidence>
<evidence type="ECO:0000313" key="6">
    <source>
        <dbReference type="EMBL" id="KFC23467.1"/>
    </source>
</evidence>
<dbReference type="SUPFAM" id="SSF55811">
    <property type="entry name" value="Nudix"/>
    <property type="match status" value="1"/>
</dbReference>
<evidence type="ECO:0000256" key="3">
    <source>
        <dbReference type="ARBA" id="ARBA00022801"/>
    </source>
</evidence>
<dbReference type="AlphaFoldDB" id="A0A085BLX2"/>
<dbReference type="CDD" id="cd04681">
    <property type="entry name" value="NUDIX_Hydrolase"/>
    <property type="match status" value="1"/>
</dbReference>
<sequence length="171" mass="19870">MENLKFCPKCGHETLKWNNSVKFSCSNCDFVLYHNTAAAVAVIIKHDNELFFTVRNQEPGKGKLDLPGGFCDPKESAEETCARELFEELELRINVEKLRYLGSRPNIYPYKNISYNTMDLFYEYEVDEKFEIKIEESEISEGIWIPISGIDIDKIAFESQKDFIKNNFSKI</sequence>
<dbReference type="STRING" id="421072.SAMN04488097_1454"/>